<evidence type="ECO:0000256" key="7">
    <source>
        <dbReference type="ARBA" id="ARBA00022833"/>
    </source>
</evidence>
<feature type="binding site" evidence="12 16">
    <location>
        <position position="368"/>
    </location>
    <ligand>
        <name>substrate</name>
    </ligand>
</feature>
<dbReference type="InterPro" id="IPR022695">
    <property type="entry name" value="Histidinol_DH_monofunct"/>
</dbReference>
<evidence type="ECO:0000256" key="10">
    <source>
        <dbReference type="ARBA" id="ARBA00023102"/>
    </source>
</evidence>
<feature type="binding site" evidence="12 16">
    <location>
        <position position="335"/>
    </location>
    <ligand>
        <name>substrate</name>
    </ligand>
</feature>
<evidence type="ECO:0000256" key="15">
    <source>
        <dbReference type="PIRSR" id="PIRSR000099-2"/>
    </source>
</evidence>
<feature type="binding site" evidence="12 16">
    <location>
        <position position="268"/>
    </location>
    <ligand>
        <name>substrate</name>
    </ligand>
</feature>
<keyword evidence="6 12" id="KW-0479">Metal-binding</keyword>
<evidence type="ECO:0000256" key="18">
    <source>
        <dbReference type="RuleBase" id="RU004175"/>
    </source>
</evidence>
<comment type="pathway">
    <text evidence="2 12">Amino-acid biosynthesis; L-histidine biosynthesis; L-histidine from 5-phospho-alpha-D-ribose 1-diphosphate: step 9/9.</text>
</comment>
<comment type="caution">
    <text evidence="19">The sequence shown here is derived from an EMBL/GenBank/DDBJ whole genome shotgun (WGS) entry which is preliminary data.</text>
</comment>
<dbReference type="PANTHER" id="PTHR21256:SF2">
    <property type="entry name" value="HISTIDINE BIOSYNTHESIS TRIFUNCTIONAL PROTEIN"/>
    <property type="match status" value="1"/>
</dbReference>
<feature type="binding site" evidence="12 15">
    <location>
        <position position="220"/>
    </location>
    <ligand>
        <name>NAD(+)</name>
        <dbReference type="ChEBI" id="CHEBI:57540"/>
    </ligand>
</feature>
<feature type="binding site" evidence="12 16">
    <location>
        <position position="427"/>
    </location>
    <ligand>
        <name>substrate</name>
    </ligand>
</feature>
<dbReference type="FunFam" id="3.40.50.1980:FF:000001">
    <property type="entry name" value="Histidinol dehydrogenase"/>
    <property type="match status" value="1"/>
</dbReference>
<keyword evidence="12" id="KW-0028">Amino-acid biosynthesis</keyword>
<keyword evidence="20" id="KW-1185">Reference proteome</keyword>
<dbReference type="RefSeq" id="WP_145772920.1">
    <property type="nucleotide sequence ID" value="NZ_BAAATQ010000015.1"/>
</dbReference>
<feature type="binding site" evidence="12 15">
    <location>
        <position position="126"/>
    </location>
    <ligand>
        <name>NAD(+)</name>
        <dbReference type="ChEBI" id="CHEBI:57540"/>
    </ligand>
</feature>
<dbReference type="GO" id="GO:0051287">
    <property type="term" value="F:NAD binding"/>
    <property type="evidence" value="ECO:0007669"/>
    <property type="project" value="InterPro"/>
</dbReference>
<sequence>MLNRIDLRGVARDPRRLLPRAQLDVSVAVERIRPLVEAVREHGYAAIRDASERFDGVSPERLRVPGAAIAAAERALDPAVRAALLESIGRARRVHADQRRTDHTTQVVPGGTVTERWVPVDRVGLYVPGGLAMYPSTVVMNVVPAQAAGVRSLVVASPPQKDNGGLPDARVLAACALLGVDEVYAVGGAQAVAMLAYGATVDPAGAERCEPVDMITGPGNIWVTAAKRLLRGVVGIDAEAGPTEIAILADDTADPAHVAADLISQAEHDPLAASVLVTPSVALADAVEAELARQVPATKHAERVATALGGEQSGVVLVDDLAAGLRVVDAYAAEHLEIQTADAREWALRVRNAGAIFVGAYSPVSLGDYCAGSNHVLPTGGCARHSSGLSVQSFLRGIHLVEYTEDALREVAPHVVTLAGVEDLPAHGQAVSVRFAGR</sequence>
<dbReference type="UniPathway" id="UPA00031">
    <property type="reaction ID" value="UER00014"/>
</dbReference>
<comment type="similarity">
    <text evidence="3 12 13 18">Belongs to the histidinol dehydrogenase family.</text>
</comment>
<evidence type="ECO:0000256" key="2">
    <source>
        <dbReference type="ARBA" id="ARBA00004940"/>
    </source>
</evidence>
<evidence type="ECO:0000256" key="13">
    <source>
        <dbReference type="PIRNR" id="PIRNR000099"/>
    </source>
</evidence>
<dbReference type="CDD" id="cd06572">
    <property type="entry name" value="Histidinol_dh"/>
    <property type="match status" value="1"/>
</dbReference>
<evidence type="ECO:0000313" key="20">
    <source>
        <dbReference type="Proteomes" id="UP000319825"/>
    </source>
</evidence>
<dbReference type="Pfam" id="PF00815">
    <property type="entry name" value="Histidinol_dh"/>
    <property type="match status" value="1"/>
</dbReference>
<feature type="active site" description="Proton acceptor" evidence="12 14">
    <location>
        <position position="334"/>
    </location>
</feature>
<name>A0A562I3M1_MICOL</name>
<gene>
    <name evidence="12" type="primary">hisD</name>
    <name evidence="19" type="ORF">JD77_00585</name>
</gene>
<dbReference type="Gene3D" id="3.40.50.1980">
    <property type="entry name" value="Nitrogenase molybdenum iron protein domain"/>
    <property type="match status" value="2"/>
</dbReference>
<dbReference type="GO" id="GO:0005829">
    <property type="term" value="C:cytosol"/>
    <property type="evidence" value="ECO:0007669"/>
    <property type="project" value="TreeGrafter"/>
</dbReference>
<feature type="active site" description="Proton acceptor" evidence="12 14">
    <location>
        <position position="335"/>
    </location>
</feature>
<comment type="catalytic activity">
    <reaction evidence="11 12">
        <text>L-histidinol + 2 NAD(+) + H2O = L-histidine + 2 NADH + 3 H(+)</text>
        <dbReference type="Rhea" id="RHEA:20641"/>
        <dbReference type="ChEBI" id="CHEBI:15377"/>
        <dbReference type="ChEBI" id="CHEBI:15378"/>
        <dbReference type="ChEBI" id="CHEBI:57540"/>
        <dbReference type="ChEBI" id="CHEBI:57595"/>
        <dbReference type="ChEBI" id="CHEBI:57699"/>
        <dbReference type="ChEBI" id="CHEBI:57945"/>
        <dbReference type="EC" id="1.1.1.23"/>
    </reaction>
</comment>
<dbReference type="InterPro" id="IPR001692">
    <property type="entry name" value="Histidinol_DH_CS"/>
</dbReference>
<feature type="binding site" evidence="12 16">
    <location>
        <position position="243"/>
    </location>
    <ligand>
        <name>substrate</name>
    </ligand>
</feature>
<feature type="binding site" evidence="12 16">
    <location>
        <position position="422"/>
    </location>
    <ligand>
        <name>substrate</name>
    </ligand>
</feature>
<evidence type="ECO:0000256" key="5">
    <source>
        <dbReference type="ARBA" id="ARBA00016531"/>
    </source>
</evidence>
<protein>
    <recommendedName>
        <fullName evidence="5 12">Histidinol dehydrogenase</fullName>
        <shortName evidence="12">HDH</shortName>
        <ecNumber evidence="4 12">1.1.1.23</ecNumber>
    </recommendedName>
</protein>
<evidence type="ECO:0000256" key="8">
    <source>
        <dbReference type="ARBA" id="ARBA00023002"/>
    </source>
</evidence>
<feature type="binding site" evidence="12 17">
    <location>
        <position position="427"/>
    </location>
    <ligand>
        <name>Zn(2+)</name>
        <dbReference type="ChEBI" id="CHEBI:29105"/>
    </ligand>
</feature>
<dbReference type="HAMAP" id="MF_01024">
    <property type="entry name" value="HisD"/>
    <property type="match status" value="1"/>
</dbReference>
<feature type="binding site" evidence="12 15">
    <location>
        <position position="190"/>
    </location>
    <ligand>
        <name>NAD(+)</name>
        <dbReference type="ChEBI" id="CHEBI:57540"/>
    </ligand>
</feature>
<evidence type="ECO:0000256" key="9">
    <source>
        <dbReference type="ARBA" id="ARBA00023027"/>
    </source>
</evidence>
<proteinExistence type="inferred from homology"/>
<dbReference type="OrthoDB" id="9805269at2"/>
<dbReference type="Proteomes" id="UP000319825">
    <property type="component" value="Unassembled WGS sequence"/>
</dbReference>
<dbReference type="EMBL" id="VLKE01000001">
    <property type="protein sequence ID" value="TWH65647.1"/>
    <property type="molecule type" value="Genomic_DNA"/>
</dbReference>
<dbReference type="GO" id="GO:0004399">
    <property type="term" value="F:histidinol dehydrogenase activity"/>
    <property type="evidence" value="ECO:0007669"/>
    <property type="project" value="UniProtKB-UniRule"/>
</dbReference>
<evidence type="ECO:0000256" key="4">
    <source>
        <dbReference type="ARBA" id="ARBA00012965"/>
    </source>
</evidence>
<dbReference type="InterPro" id="IPR012131">
    <property type="entry name" value="Hstdl_DH"/>
</dbReference>
<dbReference type="PRINTS" id="PR00083">
    <property type="entry name" value="HOLDHDRGNASE"/>
</dbReference>
<keyword evidence="8 12" id="KW-0560">Oxidoreductase</keyword>
<feature type="binding site" evidence="12 17">
    <location>
        <position position="268"/>
    </location>
    <ligand>
        <name>Zn(2+)</name>
        <dbReference type="ChEBI" id="CHEBI:29105"/>
    </ligand>
</feature>
<dbReference type="GO" id="GO:0000105">
    <property type="term" value="P:L-histidine biosynthetic process"/>
    <property type="evidence" value="ECO:0007669"/>
    <property type="project" value="UniProtKB-UniRule"/>
</dbReference>
<organism evidence="19 20">
    <name type="scientific">Micromonospora olivasterospora</name>
    <dbReference type="NCBI Taxonomy" id="1880"/>
    <lineage>
        <taxon>Bacteria</taxon>
        <taxon>Bacillati</taxon>
        <taxon>Actinomycetota</taxon>
        <taxon>Actinomycetes</taxon>
        <taxon>Micromonosporales</taxon>
        <taxon>Micromonosporaceae</taxon>
        <taxon>Micromonospora</taxon>
    </lineage>
</organism>
<comment type="function">
    <text evidence="1 12">Catalyzes the sequential NAD-dependent oxidations of L-histidinol to L-histidinaldehyde and then to L-histidine.</text>
</comment>
<dbReference type="GO" id="GO:0008270">
    <property type="term" value="F:zinc ion binding"/>
    <property type="evidence" value="ECO:0007669"/>
    <property type="project" value="UniProtKB-UniRule"/>
</dbReference>
<evidence type="ECO:0000313" key="19">
    <source>
        <dbReference type="EMBL" id="TWH65647.1"/>
    </source>
</evidence>
<evidence type="ECO:0000256" key="11">
    <source>
        <dbReference type="ARBA" id="ARBA00049489"/>
    </source>
</evidence>
<reference evidence="19 20" key="1">
    <citation type="submission" date="2019-07" db="EMBL/GenBank/DDBJ databases">
        <title>R&amp;d 2014.</title>
        <authorList>
            <person name="Klenk H.-P."/>
        </authorList>
    </citation>
    <scope>NUCLEOTIDE SEQUENCE [LARGE SCALE GENOMIC DNA]</scope>
    <source>
        <strain evidence="19 20">DSM 43868</strain>
    </source>
</reference>
<feature type="binding site" evidence="12 17">
    <location>
        <position position="368"/>
    </location>
    <ligand>
        <name>Zn(2+)</name>
        <dbReference type="ChEBI" id="CHEBI:29105"/>
    </ligand>
</feature>
<dbReference type="EC" id="1.1.1.23" evidence="4 12"/>
<evidence type="ECO:0000256" key="3">
    <source>
        <dbReference type="ARBA" id="ARBA00010178"/>
    </source>
</evidence>
<feature type="binding site" evidence="12 16">
    <location>
        <position position="265"/>
    </location>
    <ligand>
        <name>substrate</name>
    </ligand>
</feature>
<keyword evidence="10 12" id="KW-0368">Histidine biosynthesis</keyword>
<comment type="cofactor">
    <cofactor evidence="12 17">
        <name>Zn(2+)</name>
        <dbReference type="ChEBI" id="CHEBI:29105"/>
    </cofactor>
    <text evidence="12 17">Binds 1 zinc ion per subunit.</text>
</comment>
<evidence type="ECO:0000256" key="16">
    <source>
        <dbReference type="PIRSR" id="PIRSR000099-3"/>
    </source>
</evidence>
<dbReference type="PROSITE" id="PS00611">
    <property type="entry name" value="HISOL_DEHYDROGENASE"/>
    <property type="match status" value="1"/>
</dbReference>
<dbReference type="PANTHER" id="PTHR21256">
    <property type="entry name" value="HISTIDINOL DEHYDROGENASE HDH"/>
    <property type="match status" value="1"/>
</dbReference>
<feature type="binding site" evidence="12 17">
    <location>
        <position position="265"/>
    </location>
    <ligand>
        <name>Zn(2+)</name>
        <dbReference type="ChEBI" id="CHEBI:29105"/>
    </ligand>
</feature>
<accession>A0A562I3M1</accession>
<dbReference type="PIRSF" id="PIRSF000099">
    <property type="entry name" value="Histidinol_dh"/>
    <property type="match status" value="1"/>
</dbReference>
<evidence type="ECO:0000256" key="1">
    <source>
        <dbReference type="ARBA" id="ARBA00003850"/>
    </source>
</evidence>
<evidence type="ECO:0000256" key="6">
    <source>
        <dbReference type="ARBA" id="ARBA00022723"/>
    </source>
</evidence>
<dbReference type="InterPro" id="IPR016161">
    <property type="entry name" value="Ald_DH/histidinol_DH"/>
</dbReference>
<dbReference type="NCBIfam" id="TIGR00069">
    <property type="entry name" value="hisD"/>
    <property type="match status" value="1"/>
</dbReference>
<keyword evidence="9 12" id="KW-0520">NAD</keyword>
<dbReference type="Gene3D" id="1.20.5.1300">
    <property type="match status" value="1"/>
</dbReference>
<evidence type="ECO:0000256" key="12">
    <source>
        <dbReference type="HAMAP-Rule" id="MF_01024"/>
    </source>
</evidence>
<evidence type="ECO:0000256" key="17">
    <source>
        <dbReference type="PIRSR" id="PIRSR000099-4"/>
    </source>
</evidence>
<dbReference type="SUPFAM" id="SSF53720">
    <property type="entry name" value="ALDH-like"/>
    <property type="match status" value="1"/>
</dbReference>
<keyword evidence="7 12" id="KW-0862">Zinc</keyword>
<dbReference type="AlphaFoldDB" id="A0A562I3M1"/>
<evidence type="ECO:0000256" key="14">
    <source>
        <dbReference type="PIRSR" id="PIRSR000099-1"/>
    </source>
</evidence>